<dbReference type="AlphaFoldDB" id="A0A1I4HNT6"/>
<keyword evidence="1" id="KW-1133">Transmembrane helix</keyword>
<organism evidence="2 3">
    <name type="scientific">Nitrosomonas aestuarii</name>
    <dbReference type="NCBI Taxonomy" id="52441"/>
    <lineage>
        <taxon>Bacteria</taxon>
        <taxon>Pseudomonadati</taxon>
        <taxon>Pseudomonadota</taxon>
        <taxon>Betaproteobacteria</taxon>
        <taxon>Nitrosomonadales</taxon>
        <taxon>Nitrosomonadaceae</taxon>
        <taxon>Nitrosomonas</taxon>
    </lineage>
</organism>
<evidence type="ECO:0000313" key="2">
    <source>
        <dbReference type="EMBL" id="SFL43403.1"/>
    </source>
</evidence>
<feature type="transmembrane region" description="Helical" evidence="1">
    <location>
        <begin position="102"/>
        <end position="120"/>
    </location>
</feature>
<keyword evidence="1" id="KW-0812">Transmembrane</keyword>
<reference evidence="3" key="1">
    <citation type="submission" date="2016-10" db="EMBL/GenBank/DDBJ databases">
        <authorList>
            <person name="Varghese N."/>
            <person name="Submissions S."/>
        </authorList>
    </citation>
    <scope>NUCLEOTIDE SEQUENCE [LARGE SCALE GENOMIC DNA]</scope>
    <source>
        <strain evidence="3">Nm69</strain>
    </source>
</reference>
<name>A0A1I4HNT6_9PROT</name>
<keyword evidence="3" id="KW-1185">Reference proteome</keyword>
<dbReference type="Proteomes" id="UP000199533">
    <property type="component" value="Unassembled WGS sequence"/>
</dbReference>
<proteinExistence type="predicted"/>
<dbReference type="EMBL" id="FOSP01000092">
    <property type="protein sequence ID" value="SFL43403.1"/>
    <property type="molecule type" value="Genomic_DNA"/>
</dbReference>
<feature type="transmembrane region" description="Helical" evidence="1">
    <location>
        <begin position="74"/>
        <end position="95"/>
    </location>
</feature>
<gene>
    <name evidence="2" type="ORF">SAMN05216302_10922</name>
</gene>
<feature type="transmembrane region" description="Helical" evidence="1">
    <location>
        <begin position="45"/>
        <end position="68"/>
    </location>
</feature>
<keyword evidence="1" id="KW-0472">Membrane</keyword>
<evidence type="ECO:0000313" key="3">
    <source>
        <dbReference type="Proteomes" id="UP000199533"/>
    </source>
</evidence>
<accession>A0A1I4HNT6</accession>
<evidence type="ECO:0000256" key="1">
    <source>
        <dbReference type="SAM" id="Phobius"/>
    </source>
</evidence>
<feature type="transmembrane region" description="Helical" evidence="1">
    <location>
        <begin position="6"/>
        <end position="25"/>
    </location>
</feature>
<dbReference type="RefSeq" id="WP_090703886.1">
    <property type="nucleotide sequence ID" value="NZ_FOSP01000092.1"/>
</dbReference>
<sequence length="125" mass="13887">MFEQFLLQGSVLSVALMVYACNVMIEAARLNKIDPRGICYAPKIIVHPLSGLFMLAATPCILWPAIYIGLYDGWISGVVAWFILQVVGVLMYLILGIRYCELIGIHFALACIAFPIGYYLSMSSF</sequence>
<dbReference type="OrthoDB" id="9256124at2"/>
<protein>
    <submittedName>
        <fullName evidence="2">Uncharacterized protein</fullName>
    </submittedName>
</protein>